<dbReference type="EMBL" id="JAQIPB010000007">
    <property type="protein sequence ID" value="MDA7417670.1"/>
    <property type="molecule type" value="Genomic_DNA"/>
</dbReference>
<dbReference type="CDD" id="cd01948">
    <property type="entry name" value="EAL"/>
    <property type="match status" value="1"/>
</dbReference>
<dbReference type="RefSeq" id="WP_271428913.1">
    <property type="nucleotide sequence ID" value="NZ_JAQIPB010000007.1"/>
</dbReference>
<dbReference type="SUPFAM" id="SSF141868">
    <property type="entry name" value="EAL domain-like"/>
    <property type="match status" value="1"/>
</dbReference>
<proteinExistence type="predicted"/>
<dbReference type="SMART" id="SM00052">
    <property type="entry name" value="EAL"/>
    <property type="match status" value="1"/>
</dbReference>
<dbReference type="AlphaFoldDB" id="A0AAE3N8M4"/>
<keyword evidence="4" id="KW-1185">Reference proteome</keyword>
<dbReference type="Gene3D" id="3.30.70.270">
    <property type="match status" value="1"/>
</dbReference>
<name>A0AAE3N8M4_9BURK</name>
<dbReference type="SMART" id="SM00267">
    <property type="entry name" value="GGDEF"/>
    <property type="match status" value="1"/>
</dbReference>
<dbReference type="CDD" id="cd01949">
    <property type="entry name" value="GGDEF"/>
    <property type="match status" value="1"/>
</dbReference>
<evidence type="ECO:0000313" key="4">
    <source>
        <dbReference type="Proteomes" id="UP001212602"/>
    </source>
</evidence>
<dbReference type="NCBIfam" id="TIGR00254">
    <property type="entry name" value="GGDEF"/>
    <property type="match status" value="1"/>
</dbReference>
<protein>
    <submittedName>
        <fullName evidence="3">Bifunctional diguanylate cyclase/phosphodiesterase</fullName>
    </submittedName>
</protein>
<reference evidence="3" key="1">
    <citation type="submission" date="2023-01" db="EMBL/GenBank/DDBJ databases">
        <title>Xenophilus mangrovi sp. nov., isolated from soil of Mangrove nature reserve.</title>
        <authorList>
            <person name="Xu S."/>
            <person name="Liu Z."/>
            <person name="Xu Y."/>
        </authorList>
    </citation>
    <scope>NUCLEOTIDE SEQUENCE</scope>
    <source>
        <strain evidence="3">YW8</strain>
    </source>
</reference>
<accession>A0AAE3N8M4</accession>
<dbReference type="GO" id="GO:0071111">
    <property type="term" value="F:cyclic-guanylate-specific phosphodiesterase activity"/>
    <property type="evidence" value="ECO:0007669"/>
    <property type="project" value="InterPro"/>
</dbReference>
<dbReference type="PROSITE" id="PS50883">
    <property type="entry name" value="EAL"/>
    <property type="match status" value="1"/>
</dbReference>
<dbReference type="InterPro" id="IPR043128">
    <property type="entry name" value="Rev_trsase/Diguanyl_cyclase"/>
</dbReference>
<dbReference type="SUPFAM" id="SSF55073">
    <property type="entry name" value="Nucleotide cyclase"/>
    <property type="match status" value="1"/>
</dbReference>
<dbReference type="PROSITE" id="PS50887">
    <property type="entry name" value="GGDEF"/>
    <property type="match status" value="1"/>
</dbReference>
<evidence type="ECO:0000259" key="2">
    <source>
        <dbReference type="PROSITE" id="PS50887"/>
    </source>
</evidence>
<dbReference type="Proteomes" id="UP001212602">
    <property type="component" value="Unassembled WGS sequence"/>
</dbReference>
<sequence>MTQASTPPCRILECIARDTAVLLEAPDLQAFAQRVLASLGAAMGGDCSGLACELRDGRLLVEQLDALVQQQQRRLARLHRSAYEDPQLQLPNRTRFVEQVDAAVRTGTRDHTLALLDVDDFSATNDVMGHPFGDRLLDAIARRLEADLPEGVLLARVGADIYGVFGPSTSIHPQVLLQGLQPTLIVDGMEHRLSLSCGYVRGHSLVSKTGAELVTDATMALQRAKREHRGQAVQYRAAMGAETRERARMVSDLRVAVDKDQLFLAYQPQIDLHTGALTGLEALLRWRREDGRVVAPGEFIPVAEHSGLIVALGQWVLQQACSTMRVLMDTPGAPGRMAVNVSVAQLRDPAFIHIVRTAIARAGIEGRRLELEITESVALLPTELLDSTLHALRGDGISVAIDDFGTGYSSLSSLERMPLDRIKIDRSFVRELDRPGGARIAELVAQLGHRMGLQIVAEGIEDERTLQLLRAMGCHEGQGFHIAAPMAYEELVGWMQARQGLPPSTRRA</sequence>
<feature type="domain" description="EAL" evidence="1">
    <location>
        <begin position="246"/>
        <end position="499"/>
    </location>
</feature>
<dbReference type="Pfam" id="PF00990">
    <property type="entry name" value="GGDEF"/>
    <property type="match status" value="1"/>
</dbReference>
<dbReference type="Gene3D" id="3.20.20.450">
    <property type="entry name" value="EAL domain"/>
    <property type="match status" value="1"/>
</dbReference>
<dbReference type="PANTHER" id="PTHR33121:SF70">
    <property type="entry name" value="SIGNALING PROTEIN YKOW"/>
    <property type="match status" value="1"/>
</dbReference>
<dbReference type="Pfam" id="PF00563">
    <property type="entry name" value="EAL"/>
    <property type="match status" value="1"/>
</dbReference>
<dbReference type="InterPro" id="IPR050706">
    <property type="entry name" value="Cyclic-di-GMP_PDE-like"/>
</dbReference>
<gene>
    <name evidence="3" type="ORF">PGB34_15005</name>
</gene>
<dbReference type="InterPro" id="IPR029787">
    <property type="entry name" value="Nucleotide_cyclase"/>
</dbReference>
<dbReference type="InterPro" id="IPR000160">
    <property type="entry name" value="GGDEF_dom"/>
</dbReference>
<organism evidence="3 4">
    <name type="scientific">Xenophilus arseniciresistens</name>
    <dbReference type="NCBI Taxonomy" id="1283306"/>
    <lineage>
        <taxon>Bacteria</taxon>
        <taxon>Pseudomonadati</taxon>
        <taxon>Pseudomonadota</taxon>
        <taxon>Betaproteobacteria</taxon>
        <taxon>Burkholderiales</taxon>
        <taxon>Comamonadaceae</taxon>
        <taxon>Xenophilus</taxon>
    </lineage>
</organism>
<dbReference type="InterPro" id="IPR001633">
    <property type="entry name" value="EAL_dom"/>
</dbReference>
<feature type="domain" description="GGDEF" evidence="2">
    <location>
        <begin position="109"/>
        <end position="237"/>
    </location>
</feature>
<comment type="caution">
    <text evidence="3">The sequence shown here is derived from an EMBL/GenBank/DDBJ whole genome shotgun (WGS) entry which is preliminary data.</text>
</comment>
<evidence type="ECO:0000313" key="3">
    <source>
        <dbReference type="EMBL" id="MDA7417670.1"/>
    </source>
</evidence>
<dbReference type="PANTHER" id="PTHR33121">
    <property type="entry name" value="CYCLIC DI-GMP PHOSPHODIESTERASE PDEF"/>
    <property type="match status" value="1"/>
</dbReference>
<evidence type="ECO:0000259" key="1">
    <source>
        <dbReference type="PROSITE" id="PS50883"/>
    </source>
</evidence>
<dbReference type="InterPro" id="IPR035919">
    <property type="entry name" value="EAL_sf"/>
</dbReference>